<accession>A0ABR1QEV8</accession>
<evidence type="ECO:0008006" key="4">
    <source>
        <dbReference type="Google" id="ProtNLM"/>
    </source>
</evidence>
<sequence length="309" mass="32995">MSSSPIPDLEEDNEVVILDSPVQPPHNDVSQHHPRPGQRPAQHNQTFYTPATSGPLASVWPPVPAPVLDSCQGYGERPSLPLHPMQFPQSPVGQDLTVHHQLPTHAQALTPATVEASRKTKRNAPSPSTPKRRRLNVDPGSAPSGFRHEQPEALLPAEASTSAATTSAEYKSGSRDTEGTGFPQSSSPPRAPTQGEIQGPSAPQSPSKEPPPPPATTEPALCPEQAALVDLICSGRNVFYTGSAGCGKSTVLRAFTKRLRDMDKKVHILAPTGRAALQVNGTTTWTYAGWTPDSHKRPYMNSSTGRMAS</sequence>
<feature type="compositionally biased region" description="Low complexity" evidence="1">
    <location>
        <begin position="152"/>
        <end position="169"/>
    </location>
</feature>
<evidence type="ECO:0000256" key="1">
    <source>
        <dbReference type="SAM" id="MobiDB-lite"/>
    </source>
</evidence>
<dbReference type="EMBL" id="JAQQWE010000005">
    <property type="protein sequence ID" value="KAK7952512.1"/>
    <property type="molecule type" value="Genomic_DNA"/>
</dbReference>
<dbReference type="Proteomes" id="UP001391051">
    <property type="component" value="Unassembled WGS sequence"/>
</dbReference>
<dbReference type="Pfam" id="PF13604">
    <property type="entry name" value="AAA_30"/>
    <property type="match status" value="1"/>
</dbReference>
<reference evidence="2 3" key="1">
    <citation type="submission" date="2023-01" db="EMBL/GenBank/DDBJ databases">
        <title>Analysis of 21 Apiospora genomes using comparative genomics revels a genus with tremendous synthesis potential of carbohydrate active enzymes and secondary metabolites.</title>
        <authorList>
            <person name="Sorensen T."/>
        </authorList>
    </citation>
    <scope>NUCLEOTIDE SEQUENCE [LARGE SCALE GENOMIC DNA]</scope>
    <source>
        <strain evidence="2 3">CBS 24483</strain>
    </source>
</reference>
<protein>
    <recommendedName>
        <fullName evidence="4">ATP-dependent DNA helicase</fullName>
    </recommendedName>
</protein>
<proteinExistence type="predicted"/>
<dbReference type="RefSeq" id="XP_066700574.1">
    <property type="nucleotide sequence ID" value="XM_066844462.1"/>
</dbReference>
<dbReference type="Gene3D" id="3.40.50.300">
    <property type="entry name" value="P-loop containing nucleotide triphosphate hydrolases"/>
    <property type="match status" value="1"/>
</dbReference>
<dbReference type="SUPFAM" id="SSF52540">
    <property type="entry name" value="P-loop containing nucleoside triphosphate hydrolases"/>
    <property type="match status" value="1"/>
</dbReference>
<evidence type="ECO:0000313" key="2">
    <source>
        <dbReference type="EMBL" id="KAK7952512.1"/>
    </source>
</evidence>
<organism evidence="2 3">
    <name type="scientific">Apiospora aurea</name>
    <dbReference type="NCBI Taxonomy" id="335848"/>
    <lineage>
        <taxon>Eukaryota</taxon>
        <taxon>Fungi</taxon>
        <taxon>Dikarya</taxon>
        <taxon>Ascomycota</taxon>
        <taxon>Pezizomycotina</taxon>
        <taxon>Sordariomycetes</taxon>
        <taxon>Xylariomycetidae</taxon>
        <taxon>Amphisphaeriales</taxon>
        <taxon>Apiosporaceae</taxon>
        <taxon>Apiospora</taxon>
    </lineage>
</organism>
<feature type="region of interest" description="Disordered" evidence="1">
    <location>
        <begin position="67"/>
        <end position="220"/>
    </location>
</feature>
<dbReference type="GeneID" id="92077524"/>
<evidence type="ECO:0000313" key="3">
    <source>
        <dbReference type="Proteomes" id="UP001391051"/>
    </source>
</evidence>
<feature type="compositionally biased region" description="Polar residues" evidence="1">
    <location>
        <begin position="41"/>
        <end position="52"/>
    </location>
</feature>
<gene>
    <name evidence="2" type="ORF">PG986_008240</name>
</gene>
<keyword evidence="3" id="KW-1185">Reference proteome</keyword>
<comment type="caution">
    <text evidence="2">The sequence shown here is derived from an EMBL/GenBank/DDBJ whole genome shotgun (WGS) entry which is preliminary data.</text>
</comment>
<feature type="region of interest" description="Disordered" evidence="1">
    <location>
        <begin position="1"/>
        <end position="53"/>
    </location>
</feature>
<dbReference type="InterPro" id="IPR027417">
    <property type="entry name" value="P-loop_NTPase"/>
</dbReference>
<name>A0ABR1QEV8_9PEZI</name>